<name>A0A839RZ68_9PSEU</name>
<evidence type="ECO:0000256" key="1">
    <source>
        <dbReference type="SAM" id="MobiDB-lite"/>
    </source>
</evidence>
<evidence type="ECO:0000259" key="2">
    <source>
        <dbReference type="Pfam" id="PF00934"/>
    </source>
</evidence>
<keyword evidence="4" id="KW-1185">Reference proteome</keyword>
<sequence>MSETRFDGPTGAEAAFAAGDVAFGGDADGSNGAGSGDALPAANGSPDAGGPNIAPGAGVVPSVPSAADIDVAPDRVAEVARVIEAQADALEKKLSEHLGSLHIPAPAEDIVSKNAIAAWNDVVSAPEDSYAAHARTYVEDLRSLATQLRRAGEKYAESDEEKADALGGGRGLPG</sequence>
<evidence type="ECO:0000313" key="3">
    <source>
        <dbReference type="EMBL" id="MBB3049869.1"/>
    </source>
</evidence>
<dbReference type="Pfam" id="PF00934">
    <property type="entry name" value="PE"/>
    <property type="match status" value="1"/>
</dbReference>
<gene>
    <name evidence="3" type="ORF">FHS23_000864</name>
</gene>
<accession>A0A839RZ68</accession>
<feature type="region of interest" description="Disordered" evidence="1">
    <location>
        <begin position="151"/>
        <end position="174"/>
    </location>
</feature>
<evidence type="ECO:0000313" key="4">
    <source>
        <dbReference type="Proteomes" id="UP000550714"/>
    </source>
</evidence>
<dbReference type="InterPro" id="IPR000084">
    <property type="entry name" value="PE-PGRS_N"/>
</dbReference>
<organism evidence="3 4">
    <name type="scientific">Prauserella isguenensis</name>
    <dbReference type="NCBI Taxonomy" id="1470180"/>
    <lineage>
        <taxon>Bacteria</taxon>
        <taxon>Bacillati</taxon>
        <taxon>Actinomycetota</taxon>
        <taxon>Actinomycetes</taxon>
        <taxon>Pseudonocardiales</taxon>
        <taxon>Pseudonocardiaceae</taxon>
        <taxon>Prauserella</taxon>
    </lineage>
</organism>
<feature type="domain" description="PE" evidence="2">
    <location>
        <begin position="70"/>
        <end position="160"/>
    </location>
</feature>
<dbReference type="Proteomes" id="UP000550714">
    <property type="component" value="Unassembled WGS sequence"/>
</dbReference>
<proteinExistence type="predicted"/>
<comment type="caution">
    <text evidence="3">The sequence shown here is derived from an EMBL/GenBank/DDBJ whole genome shotgun (WGS) entry which is preliminary data.</text>
</comment>
<dbReference type="AlphaFoldDB" id="A0A839RZ68"/>
<reference evidence="3 4" key="1">
    <citation type="submission" date="2020-08" db="EMBL/GenBank/DDBJ databases">
        <title>Genomic Encyclopedia of Type Strains, Phase III (KMG-III): the genomes of soil and plant-associated and newly described type strains.</title>
        <authorList>
            <person name="Whitman W."/>
        </authorList>
    </citation>
    <scope>NUCLEOTIDE SEQUENCE [LARGE SCALE GENOMIC DNA]</scope>
    <source>
        <strain evidence="3 4">CECT 8577</strain>
    </source>
</reference>
<feature type="region of interest" description="Disordered" evidence="1">
    <location>
        <begin position="23"/>
        <end position="56"/>
    </location>
</feature>
<dbReference type="EMBL" id="JACHWU010000001">
    <property type="protein sequence ID" value="MBB3049869.1"/>
    <property type="molecule type" value="Genomic_DNA"/>
</dbReference>
<protein>
    <recommendedName>
        <fullName evidence="2">PE domain-containing protein</fullName>
    </recommendedName>
</protein>